<comment type="caution">
    <text evidence="1">The sequence shown here is derived from an EMBL/GenBank/DDBJ whole genome shotgun (WGS) entry which is preliminary data.</text>
</comment>
<keyword evidence="2" id="KW-1185">Reference proteome</keyword>
<evidence type="ECO:0000313" key="1">
    <source>
        <dbReference type="EMBL" id="KAG8545850.1"/>
    </source>
</evidence>
<gene>
    <name evidence="1" type="ORF">GDO81_020203</name>
</gene>
<evidence type="ECO:0000313" key="2">
    <source>
        <dbReference type="Proteomes" id="UP000824782"/>
    </source>
</evidence>
<proteinExistence type="predicted"/>
<dbReference type="AlphaFoldDB" id="A0AAV6ZEY1"/>
<reference evidence="1" key="1">
    <citation type="thesis" date="2020" institute="ProQuest LLC" country="789 East Eisenhower Parkway, Ann Arbor, MI, USA">
        <title>Comparative Genomics and Chromosome Evolution.</title>
        <authorList>
            <person name="Mudd A.B."/>
        </authorList>
    </citation>
    <scope>NUCLEOTIDE SEQUENCE</scope>
    <source>
        <strain evidence="1">237g6f4</strain>
        <tissue evidence="1">Blood</tissue>
    </source>
</reference>
<dbReference type="EMBL" id="WNYA01001396">
    <property type="protein sequence ID" value="KAG8545850.1"/>
    <property type="molecule type" value="Genomic_DNA"/>
</dbReference>
<name>A0AAV6ZEY1_ENGPU</name>
<sequence>MYELITSQQLYKDYEPCQQVTLRSKLPEGDVTWINILTHCHRNLHTIYNPIIYIWHRSTLQHLYKNSKPFQFITLLEHFNSKLPEGEVTRISIL</sequence>
<accession>A0AAV6ZEY1</accession>
<organism evidence="1 2">
    <name type="scientific">Engystomops pustulosus</name>
    <name type="common">Tungara frog</name>
    <name type="synonym">Physalaemus pustulosus</name>
    <dbReference type="NCBI Taxonomy" id="76066"/>
    <lineage>
        <taxon>Eukaryota</taxon>
        <taxon>Metazoa</taxon>
        <taxon>Chordata</taxon>
        <taxon>Craniata</taxon>
        <taxon>Vertebrata</taxon>
        <taxon>Euteleostomi</taxon>
        <taxon>Amphibia</taxon>
        <taxon>Batrachia</taxon>
        <taxon>Anura</taxon>
        <taxon>Neobatrachia</taxon>
        <taxon>Hyloidea</taxon>
        <taxon>Leptodactylidae</taxon>
        <taxon>Leiuperinae</taxon>
        <taxon>Engystomops</taxon>
    </lineage>
</organism>
<dbReference type="Proteomes" id="UP000824782">
    <property type="component" value="Unassembled WGS sequence"/>
</dbReference>
<protein>
    <submittedName>
        <fullName evidence="1">Uncharacterized protein</fullName>
    </submittedName>
</protein>